<dbReference type="AlphaFoldDB" id="A0A078LQT3"/>
<protein>
    <submittedName>
        <fullName evidence="1">Uncharacterized protein</fullName>
    </submittedName>
</protein>
<dbReference type="OrthoDB" id="7029703at2"/>
<dbReference type="STRING" id="1499686.BN1079_00706"/>
<dbReference type="Proteomes" id="UP000053902">
    <property type="component" value="Unassembled WGS sequence"/>
</dbReference>
<organism evidence="1 2">
    <name type="scientific">Pseudomonas saudiphocaensis</name>
    <dbReference type="NCBI Taxonomy" id="1499686"/>
    <lineage>
        <taxon>Bacteria</taxon>
        <taxon>Pseudomonadati</taxon>
        <taxon>Pseudomonadota</taxon>
        <taxon>Gammaproteobacteria</taxon>
        <taxon>Pseudomonadales</taxon>
        <taxon>Pseudomonadaceae</taxon>
        <taxon>Pseudomonas</taxon>
    </lineage>
</organism>
<dbReference type="RefSeq" id="WP_037022312.1">
    <property type="nucleotide sequence ID" value="NZ_CCSF01000001.1"/>
</dbReference>
<accession>A0A078LQT3</accession>
<dbReference type="HOGENOM" id="CLU_1577196_0_0_6"/>
<reference evidence="1 2" key="1">
    <citation type="submission" date="2014-07" db="EMBL/GenBank/DDBJ databases">
        <authorList>
            <person name="Urmite Genomes Urmite Genomes"/>
        </authorList>
    </citation>
    <scope>NUCLEOTIDE SEQUENCE [LARGE SCALE GENOMIC DNA]</scope>
    <source>
        <strain evidence="1 2">20_BN</strain>
    </source>
</reference>
<proteinExistence type="predicted"/>
<sequence length="169" mass="18942">MQNRLPLDLLDFAQSIGFTQVSLWPRRKLGVVKGIWHDIYTADQMGFGQAERIRKLVERLNKIDDAIHAKLAGTTSQPQGVTRIASIQKQIELASSLYPSLLRLSLGQEKGETSRDGRIGYGLVSTYKPRKIDRESVVLDSYTTAMEKGNKSIIYTPGWSIKGAFDDDQ</sequence>
<keyword evidence="2" id="KW-1185">Reference proteome</keyword>
<dbReference type="EMBL" id="CCSF01000001">
    <property type="protein sequence ID" value="CDZ93414.1"/>
    <property type="molecule type" value="Genomic_DNA"/>
</dbReference>
<evidence type="ECO:0000313" key="2">
    <source>
        <dbReference type="Proteomes" id="UP000053902"/>
    </source>
</evidence>
<gene>
    <name evidence="1" type="ORF">BN1079_00706</name>
</gene>
<name>A0A078LQT3_9PSED</name>
<evidence type="ECO:0000313" key="1">
    <source>
        <dbReference type="EMBL" id="CDZ93414.1"/>
    </source>
</evidence>